<keyword evidence="5" id="KW-1185">Reference proteome</keyword>
<evidence type="ECO:0000256" key="2">
    <source>
        <dbReference type="ARBA" id="ARBA00022803"/>
    </source>
</evidence>
<dbReference type="Pfam" id="PF13424">
    <property type="entry name" value="TPR_12"/>
    <property type="match status" value="5"/>
</dbReference>
<dbReference type="InterPro" id="IPR019734">
    <property type="entry name" value="TPR_rpt"/>
</dbReference>
<evidence type="ECO:0000313" key="4">
    <source>
        <dbReference type="EMBL" id="CAF1140710.1"/>
    </source>
</evidence>
<feature type="repeat" description="TPR" evidence="3">
    <location>
        <begin position="702"/>
        <end position="735"/>
    </location>
</feature>
<sequence>MSTNGDTAASISMQPRRHMIGSAFVIWIDDKFDPADESCQNTLVQLQSAVPNVYVFGQRDECADFLTDISDTDAYLIISGPVGQQMIPLIHDVPHLNSIYVYHRSQNLDANDNYASNKIKGIYTEITLLCDALKMINKQCNRNDIALSFLKTNIDADSQNIDQLDPTFMYTMLLKEAILTTKYDEKAKNDFIQLWRDAYSNNTAILSHIDAFEKTYCSQKTISWYTREYFIYQMLNCSLRTLEVNVIMKMGFFICELHRQIESLQKQQIIHYHEKTFEVFRGQGLFIVDFAKLEKNKGGLISFNNFLSTSTNRDVSLRYAEASSGSSDVVAVLFRMLIDSSKSTIAFASIREMSDFLEEEEILFSMHTVFRINEIRKLENSLLLYQVDLQLTSDDDQELRQLTEYIRQDMGSSSASGRVGQVLLRMGQLEKAEEVYTALLEQTTDEISRAHIYHQLGFMQRGQGLHKKALSFNEKALEIRRRVLPEDHPSLAITYNNIGSVCLDMSQTEKALEYYDKAHQILEKTLHPNSPKLATSYNNIGTVYSEMGNYAKAYEMYEKSLKIRQIVMPANHPDLASSYRNIGEVYCHMYNYRQALEFYYKALEIDKKVLPPSHPNLASSYNNIGAVHFDMGNAASALRCYEKALEIFEKNRSTNHLDLSATYSNIGHVYHRMGHYSQALEFYYKTLQIDEKCLSSSHPRLSQSYNAIGALYSSMADYPKALEYLLKIQEIYEKSLPVNHTSLASFYLNIGDVYRLIGNYEKALWFQHEANKIFKNILPFDHPHMAVSYCNIAAVYRDMNDNFTALDFYEKSLPILEKTVYTDHSYLAICYHGIGTVHRNLANYTKALEFFEKSLRIRENFLPPDHPDIAQSYHNIGCIYQTNGDSYKAIDFYEKAVKITEKCGYSHTPSSVILYQDIATAYLVVGQMVKAVHFLEKAFANIHKIFPSTDHSVTKLKNTIDHIKMML</sequence>
<keyword evidence="2 3" id="KW-0802">TPR repeat</keyword>
<dbReference type="PANTHER" id="PTHR45641:SF19">
    <property type="entry name" value="NEPHROCYSTIN-3"/>
    <property type="match status" value="1"/>
</dbReference>
<dbReference type="Gene3D" id="3.90.176.10">
    <property type="entry name" value="Toxin ADP-ribosyltransferase, Chain A, domain 1"/>
    <property type="match status" value="1"/>
</dbReference>
<feature type="repeat" description="TPR" evidence="3">
    <location>
        <begin position="492"/>
        <end position="525"/>
    </location>
</feature>
<dbReference type="PROSITE" id="PS51996">
    <property type="entry name" value="TR_MART"/>
    <property type="match status" value="1"/>
</dbReference>
<comment type="caution">
    <text evidence="4">The sequence shown here is derived from an EMBL/GenBank/DDBJ whole genome shotgun (WGS) entry which is preliminary data.</text>
</comment>
<protein>
    <submittedName>
        <fullName evidence="4">Uncharacterized protein</fullName>
    </submittedName>
</protein>
<dbReference type="Pfam" id="PF13374">
    <property type="entry name" value="TPR_10"/>
    <property type="match status" value="2"/>
</dbReference>
<feature type="repeat" description="TPR" evidence="3">
    <location>
        <begin position="828"/>
        <end position="861"/>
    </location>
</feature>
<feature type="repeat" description="TPR" evidence="3">
    <location>
        <begin position="576"/>
        <end position="609"/>
    </location>
</feature>
<evidence type="ECO:0000256" key="3">
    <source>
        <dbReference type="PROSITE-ProRule" id="PRU00339"/>
    </source>
</evidence>
<reference evidence="4" key="1">
    <citation type="submission" date="2021-02" db="EMBL/GenBank/DDBJ databases">
        <authorList>
            <person name="Nowell W R."/>
        </authorList>
    </citation>
    <scope>NUCLEOTIDE SEQUENCE</scope>
</reference>
<dbReference type="PANTHER" id="PTHR45641">
    <property type="entry name" value="TETRATRICOPEPTIDE REPEAT PROTEIN (AFU_ORTHOLOGUE AFUA_6G03870)"/>
    <property type="match status" value="1"/>
</dbReference>
<name>A0A814S306_ADIRI</name>
<dbReference type="SUPFAM" id="SSF56399">
    <property type="entry name" value="ADP-ribosylation"/>
    <property type="match status" value="1"/>
</dbReference>
<evidence type="ECO:0000313" key="5">
    <source>
        <dbReference type="Proteomes" id="UP000663828"/>
    </source>
</evidence>
<feature type="repeat" description="TPR" evidence="3">
    <location>
        <begin position="534"/>
        <end position="567"/>
    </location>
</feature>
<organism evidence="4 5">
    <name type="scientific">Adineta ricciae</name>
    <name type="common">Rotifer</name>
    <dbReference type="NCBI Taxonomy" id="249248"/>
    <lineage>
        <taxon>Eukaryota</taxon>
        <taxon>Metazoa</taxon>
        <taxon>Spiralia</taxon>
        <taxon>Gnathifera</taxon>
        <taxon>Rotifera</taxon>
        <taxon>Eurotatoria</taxon>
        <taxon>Bdelloidea</taxon>
        <taxon>Adinetida</taxon>
        <taxon>Adinetidae</taxon>
        <taxon>Adineta</taxon>
    </lineage>
</organism>
<dbReference type="Proteomes" id="UP000663828">
    <property type="component" value="Unassembled WGS sequence"/>
</dbReference>
<dbReference type="InterPro" id="IPR011990">
    <property type="entry name" value="TPR-like_helical_dom_sf"/>
</dbReference>
<evidence type="ECO:0000256" key="1">
    <source>
        <dbReference type="ARBA" id="ARBA00022737"/>
    </source>
</evidence>
<accession>A0A814S306</accession>
<dbReference type="AlphaFoldDB" id="A0A814S306"/>
<keyword evidence="1" id="KW-0677">Repeat</keyword>
<feature type="repeat" description="TPR" evidence="3">
    <location>
        <begin position="870"/>
        <end position="903"/>
    </location>
</feature>
<dbReference type="Gene3D" id="1.25.40.10">
    <property type="entry name" value="Tetratricopeptide repeat domain"/>
    <property type="match status" value="5"/>
</dbReference>
<dbReference type="EMBL" id="CAJNOR010001425">
    <property type="protein sequence ID" value="CAF1140710.1"/>
    <property type="molecule type" value="Genomic_DNA"/>
</dbReference>
<dbReference type="SUPFAM" id="SSF48452">
    <property type="entry name" value="TPR-like"/>
    <property type="match status" value="3"/>
</dbReference>
<dbReference type="SMART" id="SM00028">
    <property type="entry name" value="TPR"/>
    <property type="match status" value="13"/>
</dbReference>
<gene>
    <name evidence="4" type="ORF">XAT740_LOCUS20405</name>
</gene>
<feature type="repeat" description="TPR" evidence="3">
    <location>
        <begin position="660"/>
        <end position="693"/>
    </location>
</feature>
<feature type="repeat" description="TPR" evidence="3">
    <location>
        <begin position="618"/>
        <end position="651"/>
    </location>
</feature>
<dbReference type="PROSITE" id="PS50005">
    <property type="entry name" value="TPR"/>
    <property type="match status" value="8"/>
</dbReference>
<proteinExistence type="predicted"/>
<dbReference type="PROSITE" id="PS50293">
    <property type="entry name" value="TPR_REGION"/>
    <property type="match status" value="3"/>
</dbReference>